<evidence type="ECO:0000256" key="3">
    <source>
        <dbReference type="ARBA" id="ARBA00022622"/>
    </source>
</evidence>
<gene>
    <name evidence="9" type="ORF">NDU88_011001</name>
</gene>
<dbReference type="Proteomes" id="UP001066276">
    <property type="component" value="Chromosome 7"/>
</dbReference>
<evidence type="ECO:0000313" key="10">
    <source>
        <dbReference type="Proteomes" id="UP001066276"/>
    </source>
</evidence>
<comment type="caution">
    <text evidence="9">The sequence shown here is derived from an EMBL/GenBank/DDBJ whole genome shotgun (WGS) entry which is preliminary data.</text>
</comment>
<evidence type="ECO:0000256" key="2">
    <source>
        <dbReference type="ARBA" id="ARBA00022475"/>
    </source>
</evidence>
<keyword evidence="2" id="KW-1003">Cell membrane</keyword>
<evidence type="ECO:0000259" key="8">
    <source>
        <dbReference type="SMART" id="SM00134"/>
    </source>
</evidence>
<dbReference type="SMART" id="SM00134">
    <property type="entry name" value="LU"/>
    <property type="match status" value="2"/>
</dbReference>
<dbReference type="PANTHER" id="PTHR10624">
    <property type="entry name" value="UROKINASE PLASMINOGEN ACTIVATOR SURFACE RECEPTOR-RELATED"/>
    <property type="match status" value="1"/>
</dbReference>
<name>A0AAV7PWX0_PLEWA</name>
<protein>
    <recommendedName>
        <fullName evidence="8">UPAR/Ly6 domain-containing protein</fullName>
    </recommendedName>
</protein>
<comment type="subcellular location">
    <subcellularLocation>
        <location evidence="1">Cell membrane</location>
        <topology evidence="1">Lipid-anchor</topology>
        <topology evidence="1">GPI-anchor</topology>
    </subcellularLocation>
</comment>
<evidence type="ECO:0000256" key="7">
    <source>
        <dbReference type="ARBA" id="ARBA00023288"/>
    </source>
</evidence>
<dbReference type="InterPro" id="IPR018363">
    <property type="entry name" value="CD59_antigen_CS"/>
</dbReference>
<organism evidence="9 10">
    <name type="scientific">Pleurodeles waltl</name>
    <name type="common">Iberian ribbed newt</name>
    <dbReference type="NCBI Taxonomy" id="8319"/>
    <lineage>
        <taxon>Eukaryota</taxon>
        <taxon>Metazoa</taxon>
        <taxon>Chordata</taxon>
        <taxon>Craniata</taxon>
        <taxon>Vertebrata</taxon>
        <taxon>Euteleostomi</taxon>
        <taxon>Amphibia</taxon>
        <taxon>Batrachia</taxon>
        <taxon>Caudata</taxon>
        <taxon>Salamandroidea</taxon>
        <taxon>Salamandridae</taxon>
        <taxon>Pleurodelinae</taxon>
        <taxon>Pleurodeles</taxon>
    </lineage>
</organism>
<dbReference type="InterPro" id="IPR045860">
    <property type="entry name" value="Snake_toxin-like_sf"/>
</dbReference>
<keyword evidence="4" id="KW-0732">Signal</keyword>
<feature type="domain" description="UPAR/Ly6" evidence="8">
    <location>
        <begin position="31"/>
        <end position="123"/>
    </location>
</feature>
<feature type="domain" description="UPAR/Ly6" evidence="8">
    <location>
        <begin position="141"/>
        <end position="235"/>
    </location>
</feature>
<keyword evidence="10" id="KW-1185">Reference proteome</keyword>
<dbReference type="Pfam" id="PF00021">
    <property type="entry name" value="UPAR_LY6"/>
    <property type="match status" value="2"/>
</dbReference>
<evidence type="ECO:0000256" key="4">
    <source>
        <dbReference type="ARBA" id="ARBA00022729"/>
    </source>
</evidence>
<dbReference type="GO" id="GO:0005886">
    <property type="term" value="C:plasma membrane"/>
    <property type="evidence" value="ECO:0007669"/>
    <property type="project" value="UniProtKB-SubCell"/>
</dbReference>
<keyword evidence="3" id="KW-0336">GPI-anchor</keyword>
<keyword evidence="6" id="KW-0325">Glycoprotein</keyword>
<accession>A0AAV7PWX0</accession>
<dbReference type="EMBL" id="JANPWB010000011">
    <property type="protein sequence ID" value="KAJ1132698.1"/>
    <property type="molecule type" value="Genomic_DNA"/>
</dbReference>
<dbReference type="AlphaFoldDB" id="A0AAV7PWX0"/>
<dbReference type="InterPro" id="IPR016054">
    <property type="entry name" value="LY6_UPA_recep-like"/>
</dbReference>
<keyword evidence="5" id="KW-0472">Membrane</keyword>
<evidence type="ECO:0000313" key="9">
    <source>
        <dbReference type="EMBL" id="KAJ1132698.1"/>
    </source>
</evidence>
<evidence type="ECO:0000256" key="1">
    <source>
        <dbReference type="ARBA" id="ARBA00004609"/>
    </source>
</evidence>
<keyword evidence="7" id="KW-0449">Lipoprotein</keyword>
<sequence length="271" mass="28727">MEAGKLAQVLRKVALPGMLMAVLLAQGVASLRCYTCLDINGEGCTADQTKIEDCTPPRNVCLEAITVVTVDKQHLSVAKKGCDVGPQANMEHSTDSHDNSYVHLKVHACSDDLCNTLLTKESLHKPQANQTVNSSSVLDGQECYSCISTSGEQCSSKNVAVVRCPANAQICYHGSGTISLGNQHSTKLRYFMKKCSNTVCTTKSSDLVEYANLSSTGSCCQSNLCNGLVPTTTNGGLRADTYVVTTPNAGLRADTYVVPLIVAALVAITSI</sequence>
<evidence type="ECO:0000256" key="6">
    <source>
        <dbReference type="ARBA" id="ARBA00023180"/>
    </source>
</evidence>
<proteinExistence type="predicted"/>
<dbReference type="SUPFAM" id="SSF57302">
    <property type="entry name" value="Snake toxin-like"/>
    <property type="match status" value="2"/>
</dbReference>
<dbReference type="PANTHER" id="PTHR10624:SF8">
    <property type="entry name" value="LY6_PLAUR DOMAIN-CONTAINING PROTEIN 3"/>
    <property type="match status" value="1"/>
</dbReference>
<dbReference type="Gene3D" id="2.10.60.10">
    <property type="entry name" value="CD59"/>
    <property type="match status" value="2"/>
</dbReference>
<evidence type="ECO:0000256" key="5">
    <source>
        <dbReference type="ARBA" id="ARBA00023136"/>
    </source>
</evidence>
<reference evidence="9" key="1">
    <citation type="journal article" date="2022" name="bioRxiv">
        <title>Sequencing and chromosome-scale assembly of the giantPleurodeles waltlgenome.</title>
        <authorList>
            <person name="Brown T."/>
            <person name="Elewa A."/>
            <person name="Iarovenko S."/>
            <person name="Subramanian E."/>
            <person name="Araus A.J."/>
            <person name="Petzold A."/>
            <person name="Susuki M."/>
            <person name="Suzuki K.-i.T."/>
            <person name="Hayashi T."/>
            <person name="Toyoda A."/>
            <person name="Oliveira C."/>
            <person name="Osipova E."/>
            <person name="Leigh N.D."/>
            <person name="Simon A."/>
            <person name="Yun M.H."/>
        </authorList>
    </citation>
    <scope>NUCLEOTIDE SEQUENCE</scope>
    <source>
        <strain evidence="9">20211129_DDA</strain>
        <tissue evidence="9">Liver</tissue>
    </source>
</reference>
<dbReference type="GO" id="GO:0098552">
    <property type="term" value="C:side of membrane"/>
    <property type="evidence" value="ECO:0007669"/>
    <property type="project" value="UniProtKB-KW"/>
</dbReference>
<dbReference type="PROSITE" id="PS00983">
    <property type="entry name" value="LY6_UPAR"/>
    <property type="match status" value="1"/>
</dbReference>